<comment type="caution">
    <text evidence="1">The sequence shown here is derived from an EMBL/GenBank/DDBJ whole genome shotgun (WGS) entry which is preliminary data.</text>
</comment>
<name>A0AAW1KRX3_SAPOF</name>
<reference evidence="1" key="1">
    <citation type="submission" date="2024-03" db="EMBL/GenBank/DDBJ databases">
        <title>WGS assembly of Saponaria officinalis var. Norfolk2.</title>
        <authorList>
            <person name="Jenkins J."/>
            <person name="Shu S."/>
            <person name="Grimwood J."/>
            <person name="Barry K."/>
            <person name="Goodstein D."/>
            <person name="Schmutz J."/>
            <person name="Leebens-Mack J."/>
            <person name="Osbourn A."/>
        </authorList>
    </citation>
    <scope>NUCLEOTIDE SEQUENCE [LARGE SCALE GENOMIC DNA]</scope>
    <source>
        <strain evidence="1">JIC</strain>
    </source>
</reference>
<sequence>MRKWSRSMKTQGKSICLVPSNPAPINSIKKLEISPIQFQINKTKKIVELQNELNSLKQAAYMLPVNVTIIPVTKSQEQVRKYY</sequence>
<protein>
    <submittedName>
        <fullName evidence="1">Uncharacterized protein</fullName>
    </submittedName>
</protein>
<evidence type="ECO:0000313" key="2">
    <source>
        <dbReference type="Proteomes" id="UP001443914"/>
    </source>
</evidence>
<organism evidence="1 2">
    <name type="scientific">Saponaria officinalis</name>
    <name type="common">Common soapwort</name>
    <name type="synonym">Lychnis saponaria</name>
    <dbReference type="NCBI Taxonomy" id="3572"/>
    <lineage>
        <taxon>Eukaryota</taxon>
        <taxon>Viridiplantae</taxon>
        <taxon>Streptophyta</taxon>
        <taxon>Embryophyta</taxon>
        <taxon>Tracheophyta</taxon>
        <taxon>Spermatophyta</taxon>
        <taxon>Magnoliopsida</taxon>
        <taxon>eudicotyledons</taxon>
        <taxon>Gunneridae</taxon>
        <taxon>Pentapetalae</taxon>
        <taxon>Caryophyllales</taxon>
        <taxon>Caryophyllaceae</taxon>
        <taxon>Caryophylleae</taxon>
        <taxon>Saponaria</taxon>
    </lineage>
</organism>
<accession>A0AAW1KRX3</accession>
<proteinExistence type="predicted"/>
<gene>
    <name evidence="1" type="ORF">RND81_05G015700</name>
</gene>
<evidence type="ECO:0000313" key="1">
    <source>
        <dbReference type="EMBL" id="KAK9723652.1"/>
    </source>
</evidence>
<keyword evidence="2" id="KW-1185">Reference proteome</keyword>
<dbReference type="EMBL" id="JBDFQZ010000005">
    <property type="protein sequence ID" value="KAK9723652.1"/>
    <property type="molecule type" value="Genomic_DNA"/>
</dbReference>
<dbReference type="Proteomes" id="UP001443914">
    <property type="component" value="Unassembled WGS sequence"/>
</dbReference>
<dbReference type="AlphaFoldDB" id="A0AAW1KRX3"/>